<feature type="transmembrane region" description="Helical" evidence="9">
    <location>
        <begin position="68"/>
        <end position="89"/>
    </location>
</feature>
<dbReference type="GO" id="GO:0016887">
    <property type="term" value="F:ATP hydrolysis activity"/>
    <property type="evidence" value="ECO:0007669"/>
    <property type="project" value="InterPro"/>
</dbReference>
<evidence type="ECO:0000256" key="2">
    <source>
        <dbReference type="ARBA" id="ARBA00022448"/>
    </source>
</evidence>
<feature type="domain" description="ABC transmembrane type-1" evidence="11">
    <location>
        <begin position="29"/>
        <end position="314"/>
    </location>
</feature>
<accession>R2QZH6</accession>
<dbReference type="CDD" id="cd18547">
    <property type="entry name" value="ABC_6TM_Tm288_like"/>
    <property type="match status" value="1"/>
</dbReference>
<dbReference type="PANTHER" id="PTHR43394">
    <property type="entry name" value="ATP-DEPENDENT PERMEASE MDL1, MITOCHONDRIAL"/>
    <property type="match status" value="1"/>
</dbReference>
<dbReference type="InterPro" id="IPR011527">
    <property type="entry name" value="ABC1_TM_dom"/>
</dbReference>
<gene>
    <name evidence="13" type="ORF">I585_04289</name>
    <name evidence="12" type="ORF">UAI_02515</name>
</gene>
<proteinExistence type="predicted"/>
<evidence type="ECO:0000313" key="15">
    <source>
        <dbReference type="Proteomes" id="UP000014148"/>
    </source>
</evidence>
<dbReference type="InterPro" id="IPR017871">
    <property type="entry name" value="ABC_transporter-like_CS"/>
</dbReference>
<dbReference type="InterPro" id="IPR039421">
    <property type="entry name" value="Type_1_exporter"/>
</dbReference>
<dbReference type="InterPro" id="IPR027417">
    <property type="entry name" value="P-loop_NTPase"/>
</dbReference>
<evidence type="ECO:0000256" key="8">
    <source>
        <dbReference type="ARBA" id="ARBA00023136"/>
    </source>
</evidence>
<feature type="domain" description="ABC transporter" evidence="10">
    <location>
        <begin position="348"/>
        <end position="582"/>
    </location>
</feature>
<keyword evidence="2" id="KW-0813">Transport</keyword>
<dbReference type="InterPro" id="IPR003593">
    <property type="entry name" value="AAA+_ATPase"/>
</dbReference>
<dbReference type="CDD" id="cd03254">
    <property type="entry name" value="ABCC_Glucan_exporter_like"/>
    <property type="match status" value="1"/>
</dbReference>
<dbReference type="FunFam" id="3.40.50.300:FF:000287">
    <property type="entry name" value="Multidrug ABC transporter ATP-binding protein"/>
    <property type="match status" value="1"/>
</dbReference>
<dbReference type="eggNOG" id="COG1132">
    <property type="taxonomic scope" value="Bacteria"/>
</dbReference>
<dbReference type="STRING" id="71451.RV07_GL003503"/>
<dbReference type="PANTHER" id="PTHR43394:SF1">
    <property type="entry name" value="ATP-BINDING CASSETTE SUB-FAMILY B MEMBER 10, MITOCHONDRIAL"/>
    <property type="match status" value="1"/>
</dbReference>
<dbReference type="RefSeq" id="WP_010741330.1">
    <property type="nucleotide sequence ID" value="NZ_KB946250.1"/>
</dbReference>
<dbReference type="Pfam" id="PF00664">
    <property type="entry name" value="ABC_membrane"/>
    <property type="match status" value="1"/>
</dbReference>
<dbReference type="Pfam" id="PF00005">
    <property type="entry name" value="ABC_tran"/>
    <property type="match status" value="1"/>
</dbReference>
<dbReference type="EMBL" id="AJAK01000017">
    <property type="protein sequence ID" value="EOH76840.1"/>
    <property type="molecule type" value="Genomic_DNA"/>
</dbReference>
<evidence type="ECO:0000256" key="7">
    <source>
        <dbReference type="ARBA" id="ARBA00022989"/>
    </source>
</evidence>
<evidence type="ECO:0000256" key="3">
    <source>
        <dbReference type="ARBA" id="ARBA00022475"/>
    </source>
</evidence>
<dbReference type="SUPFAM" id="SSF90123">
    <property type="entry name" value="ABC transporter transmembrane region"/>
    <property type="match status" value="1"/>
</dbReference>
<evidence type="ECO:0000313" key="13">
    <source>
        <dbReference type="EMBL" id="EOT63459.1"/>
    </source>
</evidence>
<dbReference type="FunFam" id="1.20.1560.10:FF:000011">
    <property type="entry name" value="Multidrug ABC transporter ATP-binding protein"/>
    <property type="match status" value="1"/>
</dbReference>
<dbReference type="Gene3D" id="1.20.1560.10">
    <property type="entry name" value="ABC transporter type 1, transmembrane domain"/>
    <property type="match status" value="1"/>
</dbReference>
<dbReference type="EMBL" id="ASWA01000005">
    <property type="protein sequence ID" value="EOT63459.1"/>
    <property type="molecule type" value="Genomic_DNA"/>
</dbReference>
<evidence type="ECO:0000256" key="6">
    <source>
        <dbReference type="ARBA" id="ARBA00022840"/>
    </source>
</evidence>
<dbReference type="SUPFAM" id="SSF52540">
    <property type="entry name" value="P-loop containing nucleoside triphosphate hydrolases"/>
    <property type="match status" value="1"/>
</dbReference>
<dbReference type="SMART" id="SM00382">
    <property type="entry name" value="AAA"/>
    <property type="match status" value="1"/>
</dbReference>
<comment type="caution">
    <text evidence="12">The sequence shown here is derived from an EMBL/GenBank/DDBJ whole genome shotgun (WGS) entry which is preliminary data.</text>
</comment>
<dbReference type="Gene3D" id="3.40.50.300">
    <property type="entry name" value="P-loop containing nucleotide triphosphate hydrolases"/>
    <property type="match status" value="1"/>
</dbReference>
<evidence type="ECO:0000256" key="1">
    <source>
        <dbReference type="ARBA" id="ARBA00004651"/>
    </source>
</evidence>
<protein>
    <recommendedName>
        <fullName evidence="16">ABC transporter ATP-binding protein/permease</fullName>
    </recommendedName>
</protein>
<dbReference type="PROSITE" id="PS00211">
    <property type="entry name" value="ABC_TRANSPORTER_1"/>
    <property type="match status" value="1"/>
</dbReference>
<dbReference type="Proteomes" id="UP000013783">
    <property type="component" value="Unassembled WGS sequence"/>
</dbReference>
<dbReference type="GO" id="GO:0015421">
    <property type="term" value="F:ABC-type oligopeptide transporter activity"/>
    <property type="evidence" value="ECO:0007669"/>
    <property type="project" value="TreeGrafter"/>
</dbReference>
<dbReference type="InterPro" id="IPR003439">
    <property type="entry name" value="ABC_transporter-like_ATP-bd"/>
</dbReference>
<feature type="transmembrane region" description="Helical" evidence="9">
    <location>
        <begin position="173"/>
        <end position="190"/>
    </location>
</feature>
<keyword evidence="8 9" id="KW-0472">Membrane</keyword>
<organism evidence="12 14">
    <name type="scientific">Enterococcus malodoratus ATCC 43197</name>
    <dbReference type="NCBI Taxonomy" id="1158601"/>
    <lineage>
        <taxon>Bacteria</taxon>
        <taxon>Bacillati</taxon>
        <taxon>Bacillota</taxon>
        <taxon>Bacilli</taxon>
        <taxon>Lactobacillales</taxon>
        <taxon>Enterococcaceae</taxon>
        <taxon>Enterococcus</taxon>
    </lineage>
</organism>
<evidence type="ECO:0000313" key="12">
    <source>
        <dbReference type="EMBL" id="EOH76840.1"/>
    </source>
</evidence>
<evidence type="ECO:0000256" key="4">
    <source>
        <dbReference type="ARBA" id="ARBA00022692"/>
    </source>
</evidence>
<dbReference type="GO" id="GO:0005524">
    <property type="term" value="F:ATP binding"/>
    <property type="evidence" value="ECO:0007669"/>
    <property type="project" value="UniProtKB-KW"/>
</dbReference>
<evidence type="ECO:0000256" key="9">
    <source>
        <dbReference type="SAM" id="Phobius"/>
    </source>
</evidence>
<feature type="transmembrane region" description="Helical" evidence="9">
    <location>
        <begin position="261"/>
        <end position="283"/>
    </location>
</feature>
<keyword evidence="15" id="KW-1185">Reference proteome</keyword>
<reference evidence="12 14" key="1">
    <citation type="submission" date="2013-02" db="EMBL/GenBank/DDBJ databases">
        <title>The Genome Sequence of Enterococcus malodoratus ATCC_43197.</title>
        <authorList>
            <consortium name="The Broad Institute Genome Sequencing Platform"/>
            <consortium name="The Broad Institute Genome Sequencing Center for Infectious Disease"/>
            <person name="Earl A.M."/>
            <person name="Gilmore M.S."/>
            <person name="Lebreton F."/>
            <person name="Walker B."/>
            <person name="Young S.K."/>
            <person name="Zeng Q."/>
            <person name="Gargeya S."/>
            <person name="Fitzgerald M."/>
            <person name="Haas B."/>
            <person name="Abouelleil A."/>
            <person name="Alvarado L."/>
            <person name="Arachchi H.M."/>
            <person name="Berlin A.M."/>
            <person name="Chapman S.B."/>
            <person name="Dewar J."/>
            <person name="Goldberg J."/>
            <person name="Griggs A."/>
            <person name="Gujja S."/>
            <person name="Hansen M."/>
            <person name="Howarth C."/>
            <person name="Imamovic A."/>
            <person name="Larimer J."/>
            <person name="McCowan C."/>
            <person name="Murphy C."/>
            <person name="Neiman D."/>
            <person name="Pearson M."/>
            <person name="Priest M."/>
            <person name="Roberts A."/>
            <person name="Saif S."/>
            <person name="Shea T."/>
            <person name="Sisk P."/>
            <person name="Sykes S."/>
            <person name="Wortman J."/>
            <person name="Nusbaum C."/>
            <person name="Birren B."/>
        </authorList>
    </citation>
    <scope>NUCLEOTIDE SEQUENCE [LARGE SCALE GENOMIC DNA]</scope>
    <source>
        <strain evidence="12 14">ATCC 43197</strain>
    </source>
</reference>
<dbReference type="PROSITE" id="PS50893">
    <property type="entry name" value="ABC_TRANSPORTER_2"/>
    <property type="match status" value="1"/>
</dbReference>
<dbReference type="PROSITE" id="PS50929">
    <property type="entry name" value="ABC_TM1F"/>
    <property type="match status" value="1"/>
</dbReference>
<comment type="subcellular location">
    <subcellularLocation>
        <location evidence="1">Cell membrane</location>
        <topology evidence="1">Multi-pass membrane protein</topology>
    </subcellularLocation>
</comment>
<evidence type="ECO:0000256" key="5">
    <source>
        <dbReference type="ARBA" id="ARBA00022741"/>
    </source>
</evidence>
<keyword evidence="6" id="KW-0067">ATP-binding</keyword>
<keyword evidence="5" id="KW-0547">Nucleotide-binding</keyword>
<feature type="transmembrane region" description="Helical" evidence="9">
    <location>
        <begin position="26"/>
        <end position="48"/>
    </location>
</feature>
<dbReference type="GO" id="GO:0005886">
    <property type="term" value="C:plasma membrane"/>
    <property type="evidence" value="ECO:0007669"/>
    <property type="project" value="UniProtKB-SubCell"/>
</dbReference>
<dbReference type="InterPro" id="IPR036640">
    <property type="entry name" value="ABC1_TM_sf"/>
</dbReference>
<dbReference type="Proteomes" id="UP000014148">
    <property type="component" value="Unassembled WGS sequence"/>
</dbReference>
<keyword evidence="7 9" id="KW-1133">Transmembrane helix</keyword>
<evidence type="ECO:0008006" key="16">
    <source>
        <dbReference type="Google" id="ProtNLM"/>
    </source>
</evidence>
<evidence type="ECO:0000259" key="10">
    <source>
        <dbReference type="PROSITE" id="PS50893"/>
    </source>
</evidence>
<evidence type="ECO:0000259" key="11">
    <source>
        <dbReference type="PROSITE" id="PS50929"/>
    </source>
</evidence>
<reference evidence="13 15" key="2">
    <citation type="submission" date="2013-03" db="EMBL/GenBank/DDBJ databases">
        <title>The Genome Sequence of Enterococcus malodoratus ATCC_43197 (PacBio/Illumina hybrid assembly).</title>
        <authorList>
            <consortium name="The Broad Institute Genomics Platform"/>
            <consortium name="The Broad Institute Genome Sequencing Center for Infectious Disease"/>
            <person name="Earl A."/>
            <person name="Russ C."/>
            <person name="Gilmore M."/>
            <person name="Surin D."/>
            <person name="Walker B."/>
            <person name="Young S."/>
            <person name="Zeng Q."/>
            <person name="Gargeya S."/>
            <person name="Fitzgerald M."/>
            <person name="Haas B."/>
            <person name="Abouelleil A."/>
            <person name="Allen A.W."/>
            <person name="Alvarado L."/>
            <person name="Arachchi H.M."/>
            <person name="Berlin A.M."/>
            <person name="Chapman S.B."/>
            <person name="Gainer-Dewar J."/>
            <person name="Goldberg J."/>
            <person name="Griggs A."/>
            <person name="Gujja S."/>
            <person name="Hansen M."/>
            <person name="Howarth C."/>
            <person name="Imamovic A."/>
            <person name="Ireland A."/>
            <person name="Larimer J."/>
            <person name="McCowan C."/>
            <person name="Murphy C."/>
            <person name="Pearson M."/>
            <person name="Poon T.W."/>
            <person name="Priest M."/>
            <person name="Roberts A."/>
            <person name="Saif S."/>
            <person name="Shea T."/>
            <person name="Sisk P."/>
            <person name="Sykes S."/>
            <person name="Wortman J."/>
            <person name="Nusbaum C."/>
            <person name="Birren B."/>
        </authorList>
    </citation>
    <scope>NUCLEOTIDE SEQUENCE [LARGE SCALE GENOMIC DNA]</scope>
    <source>
        <strain evidence="13 15">ATCC 43197</strain>
    </source>
</reference>
<keyword evidence="3" id="KW-1003">Cell membrane</keyword>
<dbReference type="AlphaFoldDB" id="R2QZH6"/>
<name>R2QZH6_9ENTE</name>
<feature type="transmembrane region" description="Helical" evidence="9">
    <location>
        <begin position="148"/>
        <end position="167"/>
    </location>
</feature>
<dbReference type="OrthoDB" id="9770415at2"/>
<sequence length="586" mass="65620">MKNNNSKNSRKGTLLRLWGYLYQFKWLLFLAVILTIVSNLFALVGPLLSGYAIDAIQIGKGNVVFQKVFFYCSLMAGFYLASAILSYGISRLMIYLSQKIAFRLRKDLFNKIVSLPVGYFDQHQTGDIVSRMSYDIDTINTSLASDSVQVLSSLVTIIGSFIMMLVISPLMVTIFLVTVPASILLTRFLTTKFQPLFRKRSAKLGELNGLTEELLSGEQTTKVYHQEETMITRFGQKNKEAMDAYYNAEYYGSMTGPSVNFINNVSLSLISVLGAFLFLFGHLTLGKLSSFVLYSRKFSGPINELANIFSDLQSSIAAAERIFKLLDEEPEVQDVSNAYTFEKARGDIRFDHVAFSYQKEQPVIRDLSFDISAGNVVAIVGPTGAGKTTIVNLLMRFYDPDSGAIYLDGQNIKEATRSSLRKQYAMVLQDTWLFTGSIFEILTYGNEEATLEDVIKATKAAHIHDFITQLPKGYDTVMTEDGLAISQGQKQLLTIARAMLLNAELLILDEATSNVDTQTELQIQEAMSKLMVNKTSFIIAHRLSTIREADLILVVNDGNIVEQGTHEELLAQQGRYYQLHQAQFEN</sequence>
<keyword evidence="4 9" id="KW-0812">Transmembrane</keyword>
<dbReference type="PATRIC" id="fig|1158601.3.peg.2479"/>
<evidence type="ECO:0000313" key="14">
    <source>
        <dbReference type="Proteomes" id="UP000013783"/>
    </source>
</evidence>